<keyword evidence="3" id="KW-1185">Reference proteome</keyword>
<dbReference type="AlphaFoldDB" id="A0A1A8Y1K5"/>
<accession>A0A1A8Y1K5</accession>
<proteinExistence type="predicted"/>
<evidence type="ECO:0000256" key="1">
    <source>
        <dbReference type="SAM" id="MobiDB-lite"/>
    </source>
</evidence>
<name>A0A1A8Y1K5_9RHOO</name>
<feature type="region of interest" description="Disordered" evidence="1">
    <location>
        <begin position="1"/>
        <end position="26"/>
    </location>
</feature>
<evidence type="ECO:0000313" key="3">
    <source>
        <dbReference type="Proteomes" id="UP000199600"/>
    </source>
</evidence>
<reference evidence="2 3" key="1">
    <citation type="submission" date="2016-06" db="EMBL/GenBank/DDBJ databases">
        <authorList>
            <person name="Kjaerup R.B."/>
            <person name="Dalgaard T.S."/>
            <person name="Juul-Madsen H.R."/>
        </authorList>
    </citation>
    <scope>NUCLEOTIDE SEQUENCE [LARGE SCALE GENOMIC DNA]</scope>
    <source>
        <strain evidence="2">2</strain>
    </source>
</reference>
<dbReference type="EMBL" id="FLQY01000377">
    <property type="protein sequence ID" value="SBT10831.1"/>
    <property type="molecule type" value="Genomic_DNA"/>
</dbReference>
<organism evidence="2 3">
    <name type="scientific">Candidatus Propionivibrio aalborgensis</name>
    <dbReference type="NCBI Taxonomy" id="1860101"/>
    <lineage>
        <taxon>Bacteria</taxon>
        <taxon>Pseudomonadati</taxon>
        <taxon>Pseudomonadota</taxon>
        <taxon>Betaproteobacteria</taxon>
        <taxon>Rhodocyclales</taxon>
        <taxon>Rhodocyclaceae</taxon>
        <taxon>Propionivibrio</taxon>
    </lineage>
</organism>
<dbReference type="Proteomes" id="UP000199600">
    <property type="component" value="Unassembled WGS sequence"/>
</dbReference>
<evidence type="ECO:0000313" key="2">
    <source>
        <dbReference type="EMBL" id="SBT10831.1"/>
    </source>
</evidence>
<protein>
    <submittedName>
        <fullName evidence="2">Uncharacterized protein</fullName>
    </submittedName>
</protein>
<sequence>MSIPESSRLNRDELGHTPEPNFQGKLRSGSAAHGLFGRRQCVDESLTAEYPLSVFHQRCSRFRQFDRIVIKTPEERRNRHIQHRKVFTKHVFLLDEDRRHLGQAVADDLTCLVGRLVVLLQRFDMQEHLAFHRNQQLPRARAHDRVGRHQLRMWKTFINILIDDVRLVQDQIAFNEYRHTPIGVDHGDIFLFGEEIDINHLEIHAFFVQDYAATLAERASRARIEIHHDSYLKKRTGIVAAMGAITPLRRRCRNLNRRLPNST</sequence>
<gene>
    <name evidence="2" type="ORF">PROAA_730009</name>
</gene>